<evidence type="ECO:0000256" key="1">
    <source>
        <dbReference type="SAM" id="MobiDB-lite"/>
    </source>
</evidence>
<reference evidence="2" key="1">
    <citation type="submission" date="2020-06" db="EMBL/GenBank/DDBJ databases">
        <authorList>
            <person name="Li T."/>
            <person name="Hu X."/>
            <person name="Zhang T."/>
            <person name="Song X."/>
            <person name="Zhang H."/>
            <person name="Dai N."/>
            <person name="Sheng W."/>
            <person name="Hou X."/>
            <person name="Wei L."/>
        </authorList>
    </citation>
    <scope>NUCLEOTIDE SEQUENCE</scope>
    <source>
        <strain evidence="2">KEN1</strain>
        <tissue evidence="2">Leaf</tissue>
    </source>
</reference>
<gene>
    <name evidence="2" type="ORF">Slati_3762500</name>
</gene>
<accession>A0AAW2U4J1</accession>
<name>A0AAW2U4J1_9LAMI</name>
<dbReference type="EMBL" id="JACGWN010000013">
    <property type="protein sequence ID" value="KAL0411728.1"/>
    <property type="molecule type" value="Genomic_DNA"/>
</dbReference>
<feature type="compositionally biased region" description="Basic and acidic residues" evidence="1">
    <location>
        <begin position="141"/>
        <end position="150"/>
    </location>
</feature>
<reference evidence="2" key="2">
    <citation type="journal article" date="2024" name="Plant">
        <title>Genomic evolution and insights into agronomic trait innovations of Sesamum species.</title>
        <authorList>
            <person name="Miao H."/>
            <person name="Wang L."/>
            <person name="Qu L."/>
            <person name="Liu H."/>
            <person name="Sun Y."/>
            <person name="Le M."/>
            <person name="Wang Q."/>
            <person name="Wei S."/>
            <person name="Zheng Y."/>
            <person name="Lin W."/>
            <person name="Duan Y."/>
            <person name="Cao H."/>
            <person name="Xiong S."/>
            <person name="Wang X."/>
            <person name="Wei L."/>
            <person name="Li C."/>
            <person name="Ma Q."/>
            <person name="Ju M."/>
            <person name="Zhao R."/>
            <person name="Li G."/>
            <person name="Mu C."/>
            <person name="Tian Q."/>
            <person name="Mei H."/>
            <person name="Zhang T."/>
            <person name="Gao T."/>
            <person name="Zhang H."/>
        </authorList>
    </citation>
    <scope>NUCLEOTIDE SEQUENCE</scope>
    <source>
        <strain evidence="2">KEN1</strain>
    </source>
</reference>
<feature type="region of interest" description="Disordered" evidence="1">
    <location>
        <begin position="100"/>
        <end position="150"/>
    </location>
</feature>
<dbReference type="AlphaFoldDB" id="A0AAW2U4J1"/>
<feature type="compositionally biased region" description="Polar residues" evidence="1">
    <location>
        <begin position="110"/>
        <end position="122"/>
    </location>
</feature>
<protein>
    <submittedName>
        <fullName evidence="2">Uncharacterized protein</fullName>
    </submittedName>
</protein>
<proteinExistence type="predicted"/>
<sequence>MLQEVHYLKVYEEIIHVVPGAKDYIKTSYEPLHPPKIKKILGRPKKMRRKGPDEVQQVSTRKCLTHACRNCFEVGHNKGSCKNPPHPKSKLYKGPTIHEEIVTDAPPLSQDASGCSQPQSQAPREPFGYQGRTNEALLGWRGEELKNQPF</sequence>
<evidence type="ECO:0000313" key="2">
    <source>
        <dbReference type="EMBL" id="KAL0411728.1"/>
    </source>
</evidence>
<comment type="caution">
    <text evidence="2">The sequence shown here is derived from an EMBL/GenBank/DDBJ whole genome shotgun (WGS) entry which is preliminary data.</text>
</comment>
<organism evidence="2">
    <name type="scientific">Sesamum latifolium</name>
    <dbReference type="NCBI Taxonomy" id="2727402"/>
    <lineage>
        <taxon>Eukaryota</taxon>
        <taxon>Viridiplantae</taxon>
        <taxon>Streptophyta</taxon>
        <taxon>Embryophyta</taxon>
        <taxon>Tracheophyta</taxon>
        <taxon>Spermatophyta</taxon>
        <taxon>Magnoliopsida</taxon>
        <taxon>eudicotyledons</taxon>
        <taxon>Gunneridae</taxon>
        <taxon>Pentapetalae</taxon>
        <taxon>asterids</taxon>
        <taxon>lamiids</taxon>
        <taxon>Lamiales</taxon>
        <taxon>Pedaliaceae</taxon>
        <taxon>Sesamum</taxon>
    </lineage>
</organism>